<dbReference type="PANTHER" id="PTHR10543:SF24">
    <property type="entry name" value="CAROTENOID ISOMEROOXYGENASE"/>
    <property type="match status" value="1"/>
</dbReference>
<dbReference type="Pfam" id="PF03055">
    <property type="entry name" value="RPE65"/>
    <property type="match status" value="1"/>
</dbReference>
<evidence type="ECO:0000256" key="2">
    <source>
        <dbReference type="ARBA" id="ARBA00022723"/>
    </source>
</evidence>
<feature type="binding site" evidence="5">
    <location>
        <position position="209"/>
    </location>
    <ligand>
        <name>Fe cation</name>
        <dbReference type="ChEBI" id="CHEBI:24875"/>
        <note>catalytic</note>
    </ligand>
</feature>
<dbReference type="AlphaFoldDB" id="A0A6A5QFR2"/>
<keyword evidence="3" id="KW-0560">Oxidoreductase</keyword>
<dbReference type="GO" id="GO:0016121">
    <property type="term" value="P:carotene catabolic process"/>
    <property type="evidence" value="ECO:0007669"/>
    <property type="project" value="TreeGrafter"/>
</dbReference>
<keyword evidence="4 5" id="KW-0408">Iron</keyword>
<dbReference type="EMBL" id="ML979137">
    <property type="protein sequence ID" value="KAF1914541.1"/>
    <property type="molecule type" value="Genomic_DNA"/>
</dbReference>
<protein>
    <submittedName>
        <fullName evidence="6">Carotenoid oxygenase</fullName>
    </submittedName>
</protein>
<sequence>MVAKLDWPNDGGFDTTYEEQKPVELIVKGTIPRYAAGVLYRTGPLGYKAETDKGTTWAAKHWFDGFSCVHRFQIDFPSADGEAKVQYRSRRTVDEYLEMVRTSGKLDAMTFASKRDPCESFFKKVMGMFYSSTDSYNVGVTLSINMPGGGAQGLGKPPVNGHTNGIQTLHAKTDNSQVKNIDPETLEPRGIAEQDSLHPKLVGEFSAAHAKSDPISGDLYNFNLKMGRPGTYRIFCNSVSTGETSILATFTGEPAYIHSLFLTENHVILCVWNSHVSWGGLSLLYHKNILDAISPFDPSSHASWYVVDRTNGKGLVATYQSLPFFSFHSINAWEEPNATDPTKTDIITELSMFENTDVMHRFYYDNLISSIAEPEYAGKKRLSCLPMQAQFRLASIESAAGRKTPTPAELLFQADKMKSMELPTINPRYLTKRHRFSYGCADRLKSSFMDGLVKFDNITQQSIFWEEKGHTPGEAIFVADPNGTAEDDGVLLSVVLDGYVDKSYLLVLDARNLKEMGRAEMLGPMSFGFHGAYKANDTRYGGDI</sequence>
<dbReference type="Proteomes" id="UP000800096">
    <property type="component" value="Unassembled WGS sequence"/>
</dbReference>
<evidence type="ECO:0000256" key="4">
    <source>
        <dbReference type="ARBA" id="ARBA00023004"/>
    </source>
</evidence>
<keyword evidence="7" id="KW-1185">Reference proteome</keyword>
<evidence type="ECO:0000256" key="1">
    <source>
        <dbReference type="ARBA" id="ARBA00006787"/>
    </source>
</evidence>
<comment type="cofactor">
    <cofactor evidence="5">
        <name>Fe(2+)</name>
        <dbReference type="ChEBI" id="CHEBI:29033"/>
    </cofactor>
    <text evidence="5">Binds 1 Fe(2+) ion per subunit.</text>
</comment>
<feature type="binding site" evidence="5">
    <location>
        <position position="258"/>
    </location>
    <ligand>
        <name>Fe cation</name>
        <dbReference type="ChEBI" id="CHEBI:24875"/>
        <note>catalytic</note>
    </ligand>
</feature>
<gene>
    <name evidence="6" type="ORF">BDU57DRAFT_500998</name>
</gene>
<dbReference type="GO" id="GO:0010436">
    <property type="term" value="F:carotenoid dioxygenase activity"/>
    <property type="evidence" value="ECO:0007669"/>
    <property type="project" value="TreeGrafter"/>
</dbReference>
<organism evidence="6 7">
    <name type="scientific">Ampelomyces quisqualis</name>
    <name type="common">Powdery mildew agent</name>
    <dbReference type="NCBI Taxonomy" id="50730"/>
    <lineage>
        <taxon>Eukaryota</taxon>
        <taxon>Fungi</taxon>
        <taxon>Dikarya</taxon>
        <taxon>Ascomycota</taxon>
        <taxon>Pezizomycotina</taxon>
        <taxon>Dothideomycetes</taxon>
        <taxon>Pleosporomycetidae</taxon>
        <taxon>Pleosporales</taxon>
        <taxon>Pleosporineae</taxon>
        <taxon>Phaeosphaeriaceae</taxon>
        <taxon>Ampelomyces</taxon>
    </lineage>
</organism>
<dbReference type="GO" id="GO:0046872">
    <property type="term" value="F:metal ion binding"/>
    <property type="evidence" value="ECO:0007669"/>
    <property type="project" value="UniProtKB-KW"/>
</dbReference>
<reference evidence="6" key="1">
    <citation type="journal article" date="2020" name="Stud. Mycol.">
        <title>101 Dothideomycetes genomes: a test case for predicting lifestyles and emergence of pathogens.</title>
        <authorList>
            <person name="Haridas S."/>
            <person name="Albert R."/>
            <person name="Binder M."/>
            <person name="Bloem J."/>
            <person name="Labutti K."/>
            <person name="Salamov A."/>
            <person name="Andreopoulos B."/>
            <person name="Baker S."/>
            <person name="Barry K."/>
            <person name="Bills G."/>
            <person name="Bluhm B."/>
            <person name="Cannon C."/>
            <person name="Castanera R."/>
            <person name="Culley D."/>
            <person name="Daum C."/>
            <person name="Ezra D."/>
            <person name="Gonzalez J."/>
            <person name="Henrissat B."/>
            <person name="Kuo A."/>
            <person name="Liang C."/>
            <person name="Lipzen A."/>
            <person name="Lutzoni F."/>
            <person name="Magnuson J."/>
            <person name="Mondo S."/>
            <person name="Nolan M."/>
            <person name="Ohm R."/>
            <person name="Pangilinan J."/>
            <person name="Park H.-J."/>
            <person name="Ramirez L."/>
            <person name="Alfaro M."/>
            <person name="Sun H."/>
            <person name="Tritt A."/>
            <person name="Yoshinaga Y."/>
            <person name="Zwiers L.-H."/>
            <person name="Turgeon B."/>
            <person name="Goodwin S."/>
            <person name="Spatafora J."/>
            <person name="Crous P."/>
            <person name="Grigoriev I."/>
        </authorList>
    </citation>
    <scope>NUCLEOTIDE SEQUENCE</scope>
    <source>
        <strain evidence="6">HMLAC05119</strain>
    </source>
</reference>
<evidence type="ECO:0000256" key="5">
    <source>
        <dbReference type="PIRSR" id="PIRSR604294-1"/>
    </source>
</evidence>
<feature type="binding site" evidence="5">
    <location>
        <position position="328"/>
    </location>
    <ligand>
        <name>Fe cation</name>
        <dbReference type="ChEBI" id="CHEBI:24875"/>
        <note>catalytic</note>
    </ligand>
</feature>
<evidence type="ECO:0000256" key="3">
    <source>
        <dbReference type="ARBA" id="ARBA00023002"/>
    </source>
</evidence>
<proteinExistence type="inferred from homology"/>
<dbReference type="PANTHER" id="PTHR10543">
    <property type="entry name" value="BETA-CAROTENE DIOXYGENASE"/>
    <property type="match status" value="1"/>
</dbReference>
<accession>A0A6A5QFR2</accession>
<keyword evidence="2 5" id="KW-0479">Metal-binding</keyword>
<name>A0A6A5QFR2_AMPQU</name>
<evidence type="ECO:0000313" key="7">
    <source>
        <dbReference type="Proteomes" id="UP000800096"/>
    </source>
</evidence>
<comment type="similarity">
    <text evidence="1">Belongs to the carotenoid oxygenase family.</text>
</comment>
<feature type="binding site" evidence="5">
    <location>
        <position position="530"/>
    </location>
    <ligand>
        <name>Fe cation</name>
        <dbReference type="ChEBI" id="CHEBI:24875"/>
        <note>catalytic</note>
    </ligand>
</feature>
<dbReference type="InterPro" id="IPR004294">
    <property type="entry name" value="Carotenoid_Oase"/>
</dbReference>
<dbReference type="OrthoDB" id="407010at2759"/>
<evidence type="ECO:0000313" key="6">
    <source>
        <dbReference type="EMBL" id="KAF1914541.1"/>
    </source>
</evidence>